<name>A0AAQ3RGE7_VIGMU</name>
<evidence type="ECO:0000313" key="3">
    <source>
        <dbReference type="Proteomes" id="UP001374535"/>
    </source>
</evidence>
<protein>
    <submittedName>
        <fullName evidence="2">Uncharacterized protein</fullName>
    </submittedName>
</protein>
<proteinExistence type="predicted"/>
<dbReference type="EMBL" id="CP144690">
    <property type="protein sequence ID" value="WVY91827.1"/>
    <property type="molecule type" value="Genomic_DNA"/>
</dbReference>
<reference evidence="2 3" key="1">
    <citation type="journal article" date="2023" name="Life. Sci Alliance">
        <title>Evolutionary insights into 3D genome organization and epigenetic landscape of Vigna mungo.</title>
        <authorList>
            <person name="Junaid A."/>
            <person name="Singh B."/>
            <person name="Bhatia S."/>
        </authorList>
    </citation>
    <scope>NUCLEOTIDE SEQUENCE [LARGE SCALE GENOMIC DNA]</scope>
    <source>
        <strain evidence="2">Urdbean</strain>
    </source>
</reference>
<feature type="transmembrane region" description="Helical" evidence="1">
    <location>
        <begin position="348"/>
        <end position="372"/>
    </location>
</feature>
<organism evidence="2 3">
    <name type="scientific">Vigna mungo</name>
    <name type="common">Black gram</name>
    <name type="synonym">Phaseolus mungo</name>
    <dbReference type="NCBI Taxonomy" id="3915"/>
    <lineage>
        <taxon>Eukaryota</taxon>
        <taxon>Viridiplantae</taxon>
        <taxon>Streptophyta</taxon>
        <taxon>Embryophyta</taxon>
        <taxon>Tracheophyta</taxon>
        <taxon>Spermatophyta</taxon>
        <taxon>Magnoliopsida</taxon>
        <taxon>eudicotyledons</taxon>
        <taxon>Gunneridae</taxon>
        <taxon>Pentapetalae</taxon>
        <taxon>rosids</taxon>
        <taxon>fabids</taxon>
        <taxon>Fabales</taxon>
        <taxon>Fabaceae</taxon>
        <taxon>Papilionoideae</taxon>
        <taxon>50 kb inversion clade</taxon>
        <taxon>NPAAA clade</taxon>
        <taxon>indigoferoid/millettioid clade</taxon>
        <taxon>Phaseoleae</taxon>
        <taxon>Vigna</taxon>
    </lineage>
</organism>
<sequence length="710" mass="78605">MTTGRRSKKKMNFEKEFLEYGSRLRVGKVLAPYNACPKARRAGLHCTHNATPIRPALAPSASLSNHRQSFPEATTMELLGIASPLHPTVTPHLIQPRCRWRHRTPPEPPPAATLSSFLKLISARERETPSPSVTSLLPPLAARISAGFYTSASEQSKEFKRRRRQHRLASSSIPIFLKRNVKTNSESGKPYDTTPHQPFINPTTVGGNASTANVALPVSPSWLRLSGYWIRLTQSKGERNALWSSCVDLCELGNEGDTGCDAGWFMKKNADEFGSLSLRVLLCGSNGNGTWYDGVMRVGLGENERVARKFHCVFGIVRVKDAMGRQMVRRLKAKGLLMTVRSSLDYQVMIVGDGVMVLGVLSLWFLISAVMVNESSSPLLLRQKTKFQEGSALCFLWDFLLEFQEENQSLSLLPLPIYMYTCKHCCLLFDVNITAYHLKLQGKNDKNLYELHGLMMETELGGQCRNWAYEPAWKLGLRAIVGIASVETGLMGQAKLGLGVSMKLGLWASIETGLRGQARWAYGSVWKLGLGASCGNWAYGPVWKLGLWASVKLGLWARRAGLRGQCGNWAYGPVRKLGLWASAETGLMGQCGNWAYGPVWKLGLWARRTGLMARRAEPRGQYGNWAYGPCGNWAYGPVWKLGLWVRRNWAYGLVWKLGLGASVETGLMGQIKLGLWARRAGLRGQCGNWAYGSDETGLLGGQVKLGFGSR</sequence>
<keyword evidence="1" id="KW-1133">Transmembrane helix</keyword>
<dbReference type="Proteomes" id="UP001374535">
    <property type="component" value="Chromosome 11"/>
</dbReference>
<evidence type="ECO:0000256" key="1">
    <source>
        <dbReference type="SAM" id="Phobius"/>
    </source>
</evidence>
<evidence type="ECO:0000313" key="2">
    <source>
        <dbReference type="EMBL" id="WVY91827.1"/>
    </source>
</evidence>
<keyword evidence="3" id="KW-1185">Reference proteome</keyword>
<keyword evidence="1" id="KW-0812">Transmembrane</keyword>
<gene>
    <name evidence="2" type="ORF">V8G54_037341</name>
</gene>
<accession>A0AAQ3RGE7</accession>
<dbReference type="AlphaFoldDB" id="A0AAQ3RGE7"/>
<keyword evidence="1" id="KW-0472">Membrane</keyword>